<keyword evidence="2" id="KW-0812">Transmembrane</keyword>
<accession>A0A023ZV49</accession>
<keyword evidence="1" id="KW-0175">Coiled coil</keyword>
<protein>
    <recommendedName>
        <fullName evidence="5">Spanin Rz</fullName>
    </recommendedName>
</protein>
<dbReference type="RefSeq" id="YP_009030831.1">
    <property type="nucleotide sequence ID" value="NC_024125.2"/>
</dbReference>
<name>A0A023ZV49_9CAUD</name>
<gene>
    <name evidence="3" type="ORF">e112_236</name>
</gene>
<evidence type="ECO:0000313" key="4">
    <source>
        <dbReference type="Proteomes" id="UP000024439"/>
    </source>
</evidence>
<evidence type="ECO:0008006" key="5">
    <source>
        <dbReference type="Google" id="ProtNLM"/>
    </source>
</evidence>
<evidence type="ECO:0000313" key="3">
    <source>
        <dbReference type="EMBL" id="AHY83424.1"/>
    </source>
</evidence>
<proteinExistence type="predicted"/>
<dbReference type="KEGG" id="vg:19485375"/>
<dbReference type="GeneID" id="19485375"/>
<keyword evidence="4" id="KW-1185">Reference proteome</keyword>
<reference evidence="3 4" key="1">
    <citation type="submission" date="2014-10" db="EMBL/GenBank/DDBJ databases">
        <title>Complete genome sequence of e11/2, a T-even type bacteriophage specific for E. coli O157:H7.</title>
        <authorList>
            <person name="Coffey B."/>
            <person name="Ross P."/>
            <person name="O'Flynn G."/>
            <person name="O'Sullivan O."/>
            <person name="Casey A."/>
            <person name="Callanan M."/>
            <person name="Coffey A."/>
            <person name="McAuliffe O."/>
        </authorList>
    </citation>
    <scope>NUCLEOTIDE SEQUENCE [LARGE SCALE GENOMIC DNA]</scope>
</reference>
<dbReference type="EMBL" id="KJ668714">
    <property type="protein sequence ID" value="AHY83424.1"/>
    <property type="molecule type" value="Genomic_DNA"/>
</dbReference>
<keyword evidence="2" id="KW-1133">Transmembrane helix</keyword>
<evidence type="ECO:0000256" key="2">
    <source>
        <dbReference type="SAM" id="Phobius"/>
    </source>
</evidence>
<evidence type="ECO:0000256" key="1">
    <source>
        <dbReference type="SAM" id="Coils"/>
    </source>
</evidence>
<dbReference type="Proteomes" id="UP000024439">
    <property type="component" value="Segment"/>
</dbReference>
<sequence length="117" mass="13041">MHVSNFTAGLLLLVIAFGGTSIILKNKVERLETSVTEITKTANENALALNNLRIQYNYIDAMNNKNREAIAAIERENETLRKAAKKADVVAHKPGLVEKQINNSFNKFAEDIQDLSK</sequence>
<feature type="coiled-coil region" evidence="1">
    <location>
        <begin position="59"/>
        <end position="90"/>
    </location>
</feature>
<keyword evidence="2" id="KW-0472">Membrane</keyword>
<feature type="transmembrane region" description="Helical" evidence="2">
    <location>
        <begin position="6"/>
        <end position="24"/>
    </location>
</feature>
<organism evidence="3 4">
    <name type="scientific">Escherichia phage vB_EcoM_112</name>
    <dbReference type="NCBI Taxonomy" id="1495285"/>
    <lineage>
        <taxon>Viruses</taxon>
        <taxon>Duplodnaviria</taxon>
        <taxon>Heunggongvirae</taxon>
        <taxon>Uroviricota</taxon>
        <taxon>Caudoviricetes</taxon>
        <taxon>Pantevenvirales</taxon>
        <taxon>Straboviridae</taxon>
        <taxon>Tevenvirinae</taxon>
        <taxon>Tequatrovirus</taxon>
        <taxon>Tequatrovirus e112</taxon>
    </lineage>
</organism>